<dbReference type="Proteomes" id="UP001336250">
    <property type="component" value="Unassembled WGS sequence"/>
</dbReference>
<organism evidence="9 10">
    <name type="scientific">Aquincola agrisoli</name>
    <dbReference type="NCBI Taxonomy" id="3119538"/>
    <lineage>
        <taxon>Bacteria</taxon>
        <taxon>Pseudomonadati</taxon>
        <taxon>Pseudomonadota</taxon>
        <taxon>Betaproteobacteria</taxon>
        <taxon>Burkholderiales</taxon>
        <taxon>Sphaerotilaceae</taxon>
        <taxon>Aquincola</taxon>
    </lineage>
</organism>
<keyword evidence="5 7" id="KW-1133">Transmembrane helix</keyword>
<name>A0AAW9QNZ2_9BURK</name>
<feature type="transmembrane region" description="Helical" evidence="7">
    <location>
        <begin position="81"/>
        <end position="102"/>
    </location>
</feature>
<feature type="transmembrane region" description="Helical" evidence="7">
    <location>
        <begin position="114"/>
        <end position="137"/>
    </location>
</feature>
<feature type="transmembrane region" description="Helical" evidence="7">
    <location>
        <begin position="12"/>
        <end position="36"/>
    </location>
</feature>
<reference evidence="9 10" key="1">
    <citation type="submission" date="2024-02" db="EMBL/GenBank/DDBJ databases">
        <title>Genome sequence of Aquincola sp. MAHUQ-54.</title>
        <authorList>
            <person name="Huq M.A."/>
        </authorList>
    </citation>
    <scope>NUCLEOTIDE SEQUENCE [LARGE SCALE GENOMIC DNA]</scope>
    <source>
        <strain evidence="9 10">MAHUQ-54</strain>
    </source>
</reference>
<sequence>MIDRRIGAMPFWARAALWLGTGLMCLWSLFPIYWMVVSSLRPPRDLFAPPKLLPDRIDWQFENYTMLLQLTDYAQQFRNSLVVASVVVAVTLVLSIVIAYTVTRYRVRGKSAIVGGMLYAYMFPPLLLAIPMLSIFARMGLADHLLSVVLAHCTLTLPLGVWLFWGFFKGMPFDLEEAAMVDGCTRLGAFVRVVLPLSLPGIVTVAIFAFLLSWTDYVFSFVLVSSDSNLTLPVGLAAILGTFDARWGEVMAGATLIAAPLFVIFVFLSRYFIQGLAAGAVKG</sequence>
<dbReference type="CDD" id="cd06261">
    <property type="entry name" value="TM_PBP2"/>
    <property type="match status" value="1"/>
</dbReference>
<evidence type="ECO:0000256" key="7">
    <source>
        <dbReference type="RuleBase" id="RU363032"/>
    </source>
</evidence>
<gene>
    <name evidence="9" type="ORF">V4F39_25355</name>
</gene>
<evidence type="ECO:0000256" key="4">
    <source>
        <dbReference type="ARBA" id="ARBA00022692"/>
    </source>
</evidence>
<keyword evidence="2 7" id="KW-0813">Transport</keyword>
<dbReference type="PANTHER" id="PTHR32243:SF18">
    <property type="entry name" value="INNER MEMBRANE ABC TRANSPORTER PERMEASE PROTEIN YCJP"/>
    <property type="match status" value="1"/>
</dbReference>
<evidence type="ECO:0000256" key="3">
    <source>
        <dbReference type="ARBA" id="ARBA00022475"/>
    </source>
</evidence>
<dbReference type="Pfam" id="PF00528">
    <property type="entry name" value="BPD_transp_1"/>
    <property type="match status" value="1"/>
</dbReference>
<dbReference type="GO" id="GO:0005886">
    <property type="term" value="C:plasma membrane"/>
    <property type="evidence" value="ECO:0007669"/>
    <property type="project" value="UniProtKB-SubCell"/>
</dbReference>
<evidence type="ECO:0000313" key="9">
    <source>
        <dbReference type="EMBL" id="MEF7617264.1"/>
    </source>
</evidence>
<comment type="caution">
    <text evidence="9">The sequence shown here is derived from an EMBL/GenBank/DDBJ whole genome shotgun (WGS) entry which is preliminary data.</text>
</comment>
<feature type="transmembrane region" description="Helical" evidence="7">
    <location>
        <begin position="217"/>
        <end position="243"/>
    </location>
</feature>
<evidence type="ECO:0000256" key="1">
    <source>
        <dbReference type="ARBA" id="ARBA00004651"/>
    </source>
</evidence>
<feature type="transmembrane region" description="Helical" evidence="7">
    <location>
        <begin position="189"/>
        <end position="211"/>
    </location>
</feature>
<keyword evidence="4 7" id="KW-0812">Transmembrane</keyword>
<dbReference type="PROSITE" id="PS50928">
    <property type="entry name" value="ABC_TM1"/>
    <property type="match status" value="1"/>
</dbReference>
<feature type="domain" description="ABC transmembrane type-1" evidence="8">
    <location>
        <begin position="77"/>
        <end position="268"/>
    </location>
</feature>
<dbReference type="SUPFAM" id="SSF161098">
    <property type="entry name" value="MetI-like"/>
    <property type="match status" value="1"/>
</dbReference>
<dbReference type="InterPro" id="IPR050901">
    <property type="entry name" value="BP-dep_ABC_trans_perm"/>
</dbReference>
<dbReference type="InterPro" id="IPR035906">
    <property type="entry name" value="MetI-like_sf"/>
</dbReference>
<keyword evidence="6 7" id="KW-0472">Membrane</keyword>
<dbReference type="EMBL" id="JAZIBG010000056">
    <property type="protein sequence ID" value="MEF7617264.1"/>
    <property type="molecule type" value="Genomic_DNA"/>
</dbReference>
<dbReference type="AlphaFoldDB" id="A0AAW9QNZ2"/>
<keyword evidence="10" id="KW-1185">Reference proteome</keyword>
<proteinExistence type="inferred from homology"/>
<evidence type="ECO:0000256" key="6">
    <source>
        <dbReference type="ARBA" id="ARBA00023136"/>
    </source>
</evidence>
<evidence type="ECO:0000313" key="10">
    <source>
        <dbReference type="Proteomes" id="UP001336250"/>
    </source>
</evidence>
<dbReference type="InterPro" id="IPR000515">
    <property type="entry name" value="MetI-like"/>
</dbReference>
<dbReference type="RefSeq" id="WP_332293030.1">
    <property type="nucleotide sequence ID" value="NZ_JAZIBG010000056.1"/>
</dbReference>
<accession>A0AAW9QNZ2</accession>
<feature type="transmembrane region" description="Helical" evidence="7">
    <location>
        <begin position="149"/>
        <end position="168"/>
    </location>
</feature>
<protein>
    <submittedName>
        <fullName evidence="9">Carbohydrate ABC transporter permease</fullName>
    </submittedName>
</protein>
<evidence type="ECO:0000256" key="5">
    <source>
        <dbReference type="ARBA" id="ARBA00022989"/>
    </source>
</evidence>
<dbReference type="Gene3D" id="1.10.3720.10">
    <property type="entry name" value="MetI-like"/>
    <property type="match status" value="1"/>
</dbReference>
<evidence type="ECO:0000259" key="8">
    <source>
        <dbReference type="PROSITE" id="PS50928"/>
    </source>
</evidence>
<comment type="subcellular location">
    <subcellularLocation>
        <location evidence="1 7">Cell membrane</location>
        <topology evidence="1 7">Multi-pass membrane protein</topology>
    </subcellularLocation>
</comment>
<keyword evidence="3" id="KW-1003">Cell membrane</keyword>
<evidence type="ECO:0000256" key="2">
    <source>
        <dbReference type="ARBA" id="ARBA00022448"/>
    </source>
</evidence>
<comment type="similarity">
    <text evidence="7">Belongs to the binding-protein-dependent transport system permease family.</text>
</comment>
<dbReference type="GO" id="GO:0055085">
    <property type="term" value="P:transmembrane transport"/>
    <property type="evidence" value="ECO:0007669"/>
    <property type="project" value="InterPro"/>
</dbReference>
<dbReference type="PANTHER" id="PTHR32243">
    <property type="entry name" value="MALTOSE TRANSPORT SYSTEM PERMEASE-RELATED"/>
    <property type="match status" value="1"/>
</dbReference>
<feature type="transmembrane region" description="Helical" evidence="7">
    <location>
        <begin position="250"/>
        <end position="273"/>
    </location>
</feature>